<gene>
    <name evidence="1" type="ORF">AMECASPLE_010726</name>
</gene>
<organism evidence="1 2">
    <name type="scientific">Ameca splendens</name>
    <dbReference type="NCBI Taxonomy" id="208324"/>
    <lineage>
        <taxon>Eukaryota</taxon>
        <taxon>Metazoa</taxon>
        <taxon>Chordata</taxon>
        <taxon>Craniata</taxon>
        <taxon>Vertebrata</taxon>
        <taxon>Euteleostomi</taxon>
        <taxon>Actinopterygii</taxon>
        <taxon>Neopterygii</taxon>
        <taxon>Teleostei</taxon>
        <taxon>Neoteleostei</taxon>
        <taxon>Acanthomorphata</taxon>
        <taxon>Ovalentaria</taxon>
        <taxon>Atherinomorphae</taxon>
        <taxon>Cyprinodontiformes</taxon>
        <taxon>Goodeidae</taxon>
        <taxon>Ameca</taxon>
    </lineage>
</organism>
<name>A0ABV1A7R3_9TELE</name>
<protein>
    <submittedName>
        <fullName evidence="1">Uncharacterized protein</fullName>
    </submittedName>
</protein>
<sequence>MERFGLFYFSMSKRVRLDSGTTKPQFMFSKRLCKEQAFFQNCGAITHHSTKSETCFSFHLKQICFRSLCMLSEVLSPSTPASSQSGLVVCPVCVCVALRWIGNLSRVYPASHP</sequence>
<dbReference type="EMBL" id="JAHRIP010085267">
    <property type="protein sequence ID" value="MEQ2314306.1"/>
    <property type="molecule type" value="Genomic_DNA"/>
</dbReference>
<evidence type="ECO:0000313" key="2">
    <source>
        <dbReference type="Proteomes" id="UP001469553"/>
    </source>
</evidence>
<evidence type="ECO:0000313" key="1">
    <source>
        <dbReference type="EMBL" id="MEQ2314306.1"/>
    </source>
</evidence>
<proteinExistence type="predicted"/>
<keyword evidence="2" id="KW-1185">Reference proteome</keyword>
<accession>A0ABV1A7R3</accession>
<comment type="caution">
    <text evidence="1">The sequence shown here is derived from an EMBL/GenBank/DDBJ whole genome shotgun (WGS) entry which is preliminary data.</text>
</comment>
<dbReference type="Proteomes" id="UP001469553">
    <property type="component" value="Unassembled WGS sequence"/>
</dbReference>
<reference evidence="1 2" key="1">
    <citation type="submission" date="2021-06" db="EMBL/GenBank/DDBJ databases">
        <authorList>
            <person name="Palmer J.M."/>
        </authorList>
    </citation>
    <scope>NUCLEOTIDE SEQUENCE [LARGE SCALE GENOMIC DNA]</scope>
    <source>
        <strain evidence="1 2">AS_MEX2019</strain>
        <tissue evidence="1">Muscle</tissue>
    </source>
</reference>